<dbReference type="RefSeq" id="WP_170866729.1">
    <property type="nucleotide sequence ID" value="NZ_FRAC01000031.1"/>
</dbReference>
<reference evidence="2 3" key="1">
    <citation type="submission" date="2016-11" db="EMBL/GenBank/DDBJ databases">
        <authorList>
            <person name="Jaros S."/>
            <person name="Januszkiewicz K."/>
            <person name="Wedrychowicz H."/>
        </authorList>
    </citation>
    <scope>NUCLEOTIDE SEQUENCE [LARGE SCALE GENOMIC DNA]</scope>
    <source>
        <strain evidence="2 3">DSM 15929</strain>
    </source>
</reference>
<protein>
    <submittedName>
        <fullName evidence="2">Uncharacterized protein</fullName>
    </submittedName>
</protein>
<dbReference type="Proteomes" id="UP000184386">
    <property type="component" value="Unassembled WGS sequence"/>
</dbReference>
<feature type="transmembrane region" description="Helical" evidence="1">
    <location>
        <begin position="7"/>
        <end position="23"/>
    </location>
</feature>
<dbReference type="AlphaFoldDB" id="A0A1M7A3W3"/>
<keyword evidence="1" id="KW-1133">Transmembrane helix</keyword>
<dbReference type="EMBL" id="FRAC01000031">
    <property type="protein sequence ID" value="SHL37432.1"/>
    <property type="molecule type" value="Genomic_DNA"/>
</dbReference>
<sequence>MKSVKKILMGIAIILLGIAISLGPDSFLFIGWVVSIIGLIMSFIGYYFTEDE</sequence>
<proteinExistence type="predicted"/>
<keyword evidence="1" id="KW-0812">Transmembrane</keyword>
<keyword evidence="3" id="KW-1185">Reference proteome</keyword>
<evidence type="ECO:0000313" key="3">
    <source>
        <dbReference type="Proteomes" id="UP000184386"/>
    </source>
</evidence>
<accession>A0A1M7A3W3</accession>
<feature type="transmembrane region" description="Helical" evidence="1">
    <location>
        <begin position="29"/>
        <end position="48"/>
    </location>
</feature>
<evidence type="ECO:0000313" key="2">
    <source>
        <dbReference type="EMBL" id="SHL37432.1"/>
    </source>
</evidence>
<organism evidence="2 3">
    <name type="scientific">Anaerocolumna jejuensis DSM 15929</name>
    <dbReference type="NCBI Taxonomy" id="1121322"/>
    <lineage>
        <taxon>Bacteria</taxon>
        <taxon>Bacillati</taxon>
        <taxon>Bacillota</taxon>
        <taxon>Clostridia</taxon>
        <taxon>Lachnospirales</taxon>
        <taxon>Lachnospiraceae</taxon>
        <taxon>Anaerocolumna</taxon>
    </lineage>
</organism>
<keyword evidence="1" id="KW-0472">Membrane</keyword>
<name>A0A1M7A3W3_9FIRM</name>
<gene>
    <name evidence="2" type="ORF">SAMN02745136_04738</name>
</gene>
<evidence type="ECO:0000256" key="1">
    <source>
        <dbReference type="SAM" id="Phobius"/>
    </source>
</evidence>